<keyword evidence="3" id="KW-1185">Reference proteome</keyword>
<reference evidence="2" key="1">
    <citation type="submission" date="2020-05" db="EMBL/GenBank/DDBJ databases">
        <title>WGS assembly of Panicum virgatum.</title>
        <authorList>
            <person name="Lovell J.T."/>
            <person name="Jenkins J."/>
            <person name="Shu S."/>
            <person name="Juenger T.E."/>
            <person name="Schmutz J."/>
        </authorList>
    </citation>
    <scope>NUCLEOTIDE SEQUENCE</scope>
    <source>
        <strain evidence="2">AP13</strain>
    </source>
</reference>
<gene>
    <name evidence="2" type="ORF">PVAP13_2KG124900</name>
</gene>
<proteinExistence type="predicted"/>
<comment type="caution">
    <text evidence="2">The sequence shown here is derived from an EMBL/GenBank/DDBJ whole genome shotgun (WGS) entry which is preliminary data.</text>
</comment>
<dbReference type="Proteomes" id="UP000823388">
    <property type="component" value="Chromosome 2K"/>
</dbReference>
<evidence type="ECO:0000313" key="3">
    <source>
        <dbReference type="Proteomes" id="UP000823388"/>
    </source>
</evidence>
<feature type="region of interest" description="Disordered" evidence="1">
    <location>
        <begin position="78"/>
        <end position="126"/>
    </location>
</feature>
<feature type="compositionally biased region" description="Basic and acidic residues" evidence="1">
    <location>
        <begin position="115"/>
        <end position="126"/>
    </location>
</feature>
<accession>A0A8T0W2N1</accession>
<sequence length="143" mass="15165">MLRPCPTAPHGRDSAQLICPNGGGEGLGWDQAVEGIGRAAEEEMVSGWRHPQGRAPCVQPWAAGLPCIAAAAALGMRRSPNSTMPQRSGGGEHGAQLGREAERGFAVSHRRRTLRRGEAPKSGSEWRSKEAALLQIMCSALMS</sequence>
<name>A0A8T0W2N1_PANVG</name>
<evidence type="ECO:0000256" key="1">
    <source>
        <dbReference type="SAM" id="MobiDB-lite"/>
    </source>
</evidence>
<evidence type="ECO:0000313" key="2">
    <source>
        <dbReference type="EMBL" id="KAG2640867.1"/>
    </source>
</evidence>
<protein>
    <submittedName>
        <fullName evidence="2">Uncharacterized protein</fullName>
    </submittedName>
</protein>
<dbReference type="EMBL" id="CM029039">
    <property type="protein sequence ID" value="KAG2640867.1"/>
    <property type="molecule type" value="Genomic_DNA"/>
</dbReference>
<organism evidence="2 3">
    <name type="scientific">Panicum virgatum</name>
    <name type="common">Blackwell switchgrass</name>
    <dbReference type="NCBI Taxonomy" id="38727"/>
    <lineage>
        <taxon>Eukaryota</taxon>
        <taxon>Viridiplantae</taxon>
        <taxon>Streptophyta</taxon>
        <taxon>Embryophyta</taxon>
        <taxon>Tracheophyta</taxon>
        <taxon>Spermatophyta</taxon>
        <taxon>Magnoliopsida</taxon>
        <taxon>Liliopsida</taxon>
        <taxon>Poales</taxon>
        <taxon>Poaceae</taxon>
        <taxon>PACMAD clade</taxon>
        <taxon>Panicoideae</taxon>
        <taxon>Panicodae</taxon>
        <taxon>Paniceae</taxon>
        <taxon>Panicinae</taxon>
        <taxon>Panicum</taxon>
        <taxon>Panicum sect. Hiantes</taxon>
    </lineage>
</organism>
<dbReference type="AlphaFoldDB" id="A0A8T0W2N1"/>